<dbReference type="EMBL" id="CP002345">
    <property type="protein sequence ID" value="ADQ78468.1"/>
    <property type="molecule type" value="Genomic_DNA"/>
</dbReference>
<reference evidence="1 2" key="2">
    <citation type="journal article" date="2011" name="Stand. Genomic Sci.">
        <title>Complete genome sequence of Paludibacter propionicigenes type strain (WB4).</title>
        <authorList>
            <person name="Gronow S."/>
            <person name="Munk C."/>
            <person name="Lapidus A."/>
            <person name="Nolan M."/>
            <person name="Lucas S."/>
            <person name="Hammon N."/>
            <person name="Deshpande S."/>
            <person name="Cheng J.F."/>
            <person name="Tapia R."/>
            <person name="Han C."/>
            <person name="Goodwin L."/>
            <person name="Pitluck S."/>
            <person name="Liolios K."/>
            <person name="Ivanova N."/>
            <person name="Mavromatis K."/>
            <person name="Mikhailova N."/>
            <person name="Pati A."/>
            <person name="Chen A."/>
            <person name="Palaniappan K."/>
            <person name="Land M."/>
            <person name="Hauser L."/>
            <person name="Chang Y.J."/>
            <person name="Jeffries C.D."/>
            <person name="Brambilla E."/>
            <person name="Rohde M."/>
            <person name="Goker M."/>
            <person name="Detter J.C."/>
            <person name="Woyke T."/>
            <person name="Bristow J."/>
            <person name="Eisen J.A."/>
            <person name="Markowitz V."/>
            <person name="Hugenholtz P."/>
            <person name="Kyrpides N.C."/>
            <person name="Klenk H.P."/>
        </authorList>
    </citation>
    <scope>NUCLEOTIDE SEQUENCE [LARGE SCALE GENOMIC DNA]</scope>
    <source>
        <strain evidence="2">DSM 17365 / JCM 13257 / WB4</strain>
    </source>
</reference>
<proteinExistence type="predicted"/>
<accession>E4T187</accession>
<sequence length="48" mass="5879">MFLSLGLEKKYMTRHKVEIDEHDVRINRCYKKRNRTGLKLNSISYETY</sequence>
<dbReference type="HOGENOM" id="CLU_3155778_0_0_10"/>
<evidence type="ECO:0000313" key="2">
    <source>
        <dbReference type="Proteomes" id="UP000008718"/>
    </source>
</evidence>
<protein>
    <submittedName>
        <fullName evidence="1">Uncharacterized protein</fullName>
    </submittedName>
</protein>
<evidence type="ECO:0000313" key="1">
    <source>
        <dbReference type="EMBL" id="ADQ78468.1"/>
    </source>
</evidence>
<dbReference type="KEGG" id="ppn:Palpr_0306"/>
<name>E4T187_PALPW</name>
<dbReference type="AlphaFoldDB" id="E4T187"/>
<dbReference type="STRING" id="694427.Palpr_0306"/>
<keyword evidence="2" id="KW-1185">Reference proteome</keyword>
<organism evidence="1 2">
    <name type="scientific">Paludibacter propionicigenes (strain DSM 17365 / JCM 13257 / WB4)</name>
    <dbReference type="NCBI Taxonomy" id="694427"/>
    <lineage>
        <taxon>Bacteria</taxon>
        <taxon>Pseudomonadati</taxon>
        <taxon>Bacteroidota</taxon>
        <taxon>Bacteroidia</taxon>
        <taxon>Bacteroidales</taxon>
        <taxon>Paludibacteraceae</taxon>
        <taxon>Paludibacter</taxon>
    </lineage>
</organism>
<gene>
    <name evidence="1" type="ordered locus">Palpr_0306</name>
</gene>
<dbReference type="Proteomes" id="UP000008718">
    <property type="component" value="Chromosome"/>
</dbReference>
<reference key="1">
    <citation type="submission" date="2010-11" db="EMBL/GenBank/DDBJ databases">
        <title>The complete genome of Paludibacter propionicigenes DSM 17365.</title>
        <authorList>
            <consortium name="US DOE Joint Genome Institute (JGI-PGF)"/>
            <person name="Lucas S."/>
            <person name="Copeland A."/>
            <person name="Lapidus A."/>
            <person name="Bruce D."/>
            <person name="Goodwin L."/>
            <person name="Pitluck S."/>
            <person name="Kyrpides N."/>
            <person name="Mavromatis K."/>
            <person name="Ivanova N."/>
            <person name="Munk A.C."/>
            <person name="Brettin T."/>
            <person name="Detter J.C."/>
            <person name="Han C."/>
            <person name="Tapia R."/>
            <person name="Land M."/>
            <person name="Hauser L."/>
            <person name="Markowitz V."/>
            <person name="Cheng J.-F."/>
            <person name="Hugenholtz P."/>
            <person name="Woyke T."/>
            <person name="Wu D."/>
            <person name="Gronow S."/>
            <person name="Wellnitz S."/>
            <person name="Brambilla E."/>
            <person name="Klenk H.-P."/>
            <person name="Eisen J.A."/>
        </authorList>
    </citation>
    <scope>NUCLEOTIDE SEQUENCE</scope>
    <source>
        <strain>WB4</strain>
    </source>
</reference>